<keyword evidence="8 9" id="KW-0472">Membrane</keyword>
<dbReference type="InterPro" id="IPR011527">
    <property type="entry name" value="ABC1_TM_dom"/>
</dbReference>
<evidence type="ECO:0000256" key="2">
    <source>
        <dbReference type="ARBA" id="ARBA00022448"/>
    </source>
</evidence>
<dbReference type="InterPro" id="IPR036640">
    <property type="entry name" value="ABC1_TM_sf"/>
</dbReference>
<dbReference type="CDD" id="cd18579">
    <property type="entry name" value="ABC_6TM_ABCC_D1"/>
    <property type="match status" value="1"/>
</dbReference>
<keyword evidence="12" id="KW-1185">Reference proteome</keyword>
<dbReference type="InParanoid" id="A0A6J2XVV1"/>
<feature type="transmembrane region" description="Helical" evidence="9">
    <location>
        <begin position="911"/>
        <end position="934"/>
    </location>
</feature>
<dbReference type="FunFam" id="1.20.1560.10:FF:000014">
    <property type="entry name" value="Multidrug resistance-associated protein member 4"/>
    <property type="match status" value="1"/>
</dbReference>
<evidence type="ECO:0000259" key="10">
    <source>
        <dbReference type="PROSITE" id="PS50893"/>
    </source>
</evidence>
<keyword evidence="7 9" id="KW-1133">Transmembrane helix</keyword>
<name>A0A6J2XVV1_SITOR</name>
<evidence type="ECO:0000256" key="5">
    <source>
        <dbReference type="ARBA" id="ARBA00022741"/>
    </source>
</evidence>
<feature type="transmembrane region" description="Helical" evidence="9">
    <location>
        <begin position="799"/>
        <end position="821"/>
    </location>
</feature>
<feature type="domain" description="ABC transporter" evidence="10">
    <location>
        <begin position="410"/>
        <end position="630"/>
    </location>
</feature>
<evidence type="ECO:0000256" key="8">
    <source>
        <dbReference type="ARBA" id="ARBA00023136"/>
    </source>
</evidence>
<feature type="transmembrane region" description="Helical" evidence="9">
    <location>
        <begin position="303"/>
        <end position="330"/>
    </location>
</feature>
<keyword evidence="3 9" id="KW-0812">Transmembrane</keyword>
<keyword evidence="6" id="KW-0067">ATP-binding</keyword>
<dbReference type="CDD" id="cd18580">
    <property type="entry name" value="ABC_6TM_ABCC_D2"/>
    <property type="match status" value="1"/>
</dbReference>
<dbReference type="PROSITE" id="PS50929">
    <property type="entry name" value="ABC_TM1F"/>
    <property type="match status" value="2"/>
</dbReference>
<dbReference type="InterPro" id="IPR044746">
    <property type="entry name" value="ABCC_6TM_D1"/>
</dbReference>
<dbReference type="PROSITE" id="PS50893">
    <property type="entry name" value="ABC_TRANSPORTER_2"/>
    <property type="match status" value="2"/>
</dbReference>
<feature type="transmembrane region" description="Helical" evidence="9">
    <location>
        <begin position="827"/>
        <end position="846"/>
    </location>
</feature>
<dbReference type="RefSeq" id="XP_030754734.1">
    <property type="nucleotide sequence ID" value="XM_030898874.1"/>
</dbReference>
<dbReference type="Proteomes" id="UP000504635">
    <property type="component" value="Unplaced"/>
</dbReference>
<dbReference type="OrthoDB" id="6500128at2759"/>
<dbReference type="GO" id="GO:0016020">
    <property type="term" value="C:membrane"/>
    <property type="evidence" value="ECO:0007669"/>
    <property type="project" value="UniProtKB-SubCell"/>
</dbReference>
<feature type="transmembrane region" description="Helical" evidence="9">
    <location>
        <begin position="731"/>
        <end position="753"/>
    </location>
</feature>
<feature type="transmembrane region" description="Helical" evidence="9">
    <location>
        <begin position="124"/>
        <end position="143"/>
    </location>
</feature>
<feature type="domain" description="ABC transmembrane type-1" evidence="11">
    <location>
        <begin position="731"/>
        <end position="969"/>
    </location>
</feature>
<evidence type="ECO:0000256" key="7">
    <source>
        <dbReference type="ARBA" id="ARBA00022989"/>
    </source>
</evidence>
<accession>A0A6J2XVV1</accession>
<feature type="transmembrane region" description="Helical" evidence="9">
    <location>
        <begin position="668"/>
        <end position="687"/>
    </location>
</feature>
<comment type="subcellular location">
    <subcellularLocation>
        <location evidence="1">Membrane</location>
        <topology evidence="1">Multi-pass membrane protein</topology>
    </subcellularLocation>
</comment>
<dbReference type="FunFam" id="3.40.50.300:FF:000163">
    <property type="entry name" value="Multidrug resistance-associated protein member 4"/>
    <property type="match status" value="1"/>
</dbReference>
<keyword evidence="4" id="KW-0677">Repeat</keyword>
<dbReference type="SMART" id="SM00382">
    <property type="entry name" value="AAA"/>
    <property type="match status" value="2"/>
</dbReference>
<sequence length="1234" mass="140326">MYTAYRKVNKQNPRETANLLSFLTFGYTIGLFKKGYRRGLDESDIYEIPQNCESKRCGDKTEKSWDTSKTMLQLLWRRFGKLFLIYTTIHTTWTTINSSLRPYAMSKFVSCFDKNQSTLTKSDAFYYGGIVIFLSLLRCLWVHNYYMLECILSLQIKASISSLIYRKILKLSPNQISGTNMGNVVTILTKDVRALLGSMWPLSDLFIGSFQIIVSCIFLYVRMGNVSLIGVAVLLVTITIQVLVAKAVMKMRLKVGKMADKRLELTREALSSLKVIKMYTWENFFHNRICTARLSEMGATLKAWYYLMIVLNIGSLVSKMSFPILIMCYIRFGYTINTEFLFYIMGLYKDIGHIVGGIIPNCSCSSAEFFASVKRIENLLNADELDKGQQNQTETPYLTKFKNKSIPTQIELKNVSAKIGKEKILKDVTLNITEPGLYIVIGPLGSGKSTLLKVLLQDITEIYGSIDVKGRISFASQEPWLFPATIKRNIIFGEDFDRTKYNEVIEVCCLKHDFQTLVDMDNTVVTDGGLNLSRGQQARINLARAIYRDSDIYLLDDPLAGLDVRVQEAIISNCLKNFLKNKIVIFVTNNLDHLKYAKEIIIIDRGEVKIKSATDEVPVEIITKTNFLEENRVHNNDVSLHEISRNIYHEEKQMGHVDFTHYVKYIKFGGGVVMFTFIFGIFVSAQFTESYSEKLLSKWVDHQHDSLNNSSTNTTVLIDEEKKSAQSVFNLYMIMIGLSTGLDLIKACAFLTYCRNASIKFHKTLCHSIMNCVITFLDNHFIGNILNRFSYDLDLIDELFPFLFMEIIKNSLAVAGVLVLVISVNKIFLFISIFMIVLLVLLRTFYIPAARALTRLSALTRSPLIGHINASLEGLSTVRAFEAQPLLKDEFDKHQNVALSSAYMETTAARAFGYALDSTGALFLVMVILAFLFMDTDNTVGNVGLAVTQVFQLTNSFQWSIQLWAELEQCMTSVERVMEYTNIEQEDKEGKTPKQWMKTGKIEYRDVNLSYNIEEKVLKNINFVINPNEKIGIVGRTGAGKSSIISTLFRLYHYQGYIFIDNVDISSLSLQHLRKHISIIPQYSLTFEGTVRANLDPCDIYSDKEIWDVLDKITLTKHIPNLDINLTELKLSTGQEHLICLGRAFLSKNKIIVFDEPTASLDSSMSDLVQNLINIYFANCTIITIAHRLESILQCDRVMVLDDGCIAEFDSPQKLLENENGLFKSMIEVTRVKI</sequence>
<feature type="transmembrane region" description="Helical" evidence="9">
    <location>
        <begin position="199"/>
        <end position="221"/>
    </location>
</feature>
<dbReference type="Pfam" id="PF00664">
    <property type="entry name" value="ABC_membrane"/>
    <property type="match status" value="2"/>
</dbReference>
<protein>
    <submittedName>
        <fullName evidence="13">Probable multidrug resistance-associated protein lethal(2)03659 isoform X1</fullName>
    </submittedName>
</protein>
<dbReference type="CDD" id="cd03244">
    <property type="entry name" value="ABCC_MRP_domain2"/>
    <property type="match status" value="1"/>
</dbReference>
<dbReference type="InterPro" id="IPR044726">
    <property type="entry name" value="ABCC_6TM_D2"/>
</dbReference>
<feature type="domain" description="ABC transmembrane type-1" evidence="11">
    <location>
        <begin position="102"/>
        <end position="326"/>
    </location>
</feature>
<dbReference type="CDD" id="cd03250">
    <property type="entry name" value="ABCC_MRP_domain1"/>
    <property type="match status" value="1"/>
</dbReference>
<gene>
    <name evidence="13" type="primary">LOC115881412</name>
</gene>
<evidence type="ECO:0000256" key="9">
    <source>
        <dbReference type="SAM" id="Phobius"/>
    </source>
</evidence>
<dbReference type="GO" id="GO:0140359">
    <property type="term" value="F:ABC-type transporter activity"/>
    <property type="evidence" value="ECO:0007669"/>
    <property type="project" value="InterPro"/>
</dbReference>
<organism evidence="12 13">
    <name type="scientific">Sitophilus oryzae</name>
    <name type="common">Rice weevil</name>
    <name type="synonym">Curculio oryzae</name>
    <dbReference type="NCBI Taxonomy" id="7048"/>
    <lineage>
        <taxon>Eukaryota</taxon>
        <taxon>Metazoa</taxon>
        <taxon>Ecdysozoa</taxon>
        <taxon>Arthropoda</taxon>
        <taxon>Hexapoda</taxon>
        <taxon>Insecta</taxon>
        <taxon>Pterygota</taxon>
        <taxon>Neoptera</taxon>
        <taxon>Endopterygota</taxon>
        <taxon>Coleoptera</taxon>
        <taxon>Polyphaga</taxon>
        <taxon>Cucujiformia</taxon>
        <taxon>Curculionidae</taxon>
        <taxon>Dryophthorinae</taxon>
        <taxon>Sitophilus</taxon>
    </lineage>
</organism>
<dbReference type="Gene3D" id="1.20.1560.10">
    <property type="entry name" value="ABC transporter type 1, transmembrane domain"/>
    <property type="match status" value="2"/>
</dbReference>
<evidence type="ECO:0000256" key="3">
    <source>
        <dbReference type="ARBA" id="ARBA00022692"/>
    </source>
</evidence>
<evidence type="ECO:0000256" key="4">
    <source>
        <dbReference type="ARBA" id="ARBA00022737"/>
    </source>
</evidence>
<dbReference type="GeneID" id="115881412"/>
<dbReference type="PANTHER" id="PTHR24223:SF448">
    <property type="entry name" value="FI20146P1-RELATED"/>
    <property type="match status" value="1"/>
</dbReference>
<feature type="transmembrane region" description="Helical" evidence="9">
    <location>
        <begin position="228"/>
        <end position="249"/>
    </location>
</feature>
<evidence type="ECO:0000256" key="6">
    <source>
        <dbReference type="ARBA" id="ARBA00022840"/>
    </source>
</evidence>
<keyword evidence="5" id="KW-0547">Nucleotide-binding</keyword>
<dbReference type="GO" id="GO:0005524">
    <property type="term" value="F:ATP binding"/>
    <property type="evidence" value="ECO:0007669"/>
    <property type="project" value="UniProtKB-KW"/>
</dbReference>
<evidence type="ECO:0000256" key="1">
    <source>
        <dbReference type="ARBA" id="ARBA00004141"/>
    </source>
</evidence>
<dbReference type="InterPro" id="IPR050173">
    <property type="entry name" value="ABC_transporter_C-like"/>
</dbReference>
<dbReference type="Pfam" id="PF00005">
    <property type="entry name" value="ABC_tran"/>
    <property type="match status" value="2"/>
</dbReference>
<evidence type="ECO:0000313" key="12">
    <source>
        <dbReference type="Proteomes" id="UP000504635"/>
    </source>
</evidence>
<dbReference type="PANTHER" id="PTHR24223">
    <property type="entry name" value="ATP-BINDING CASSETTE SUB-FAMILY C"/>
    <property type="match status" value="1"/>
</dbReference>
<dbReference type="FunFam" id="3.40.50.300:FF:000973">
    <property type="entry name" value="Multidrug resistance-associated protein 4"/>
    <property type="match status" value="1"/>
</dbReference>
<dbReference type="Gene3D" id="3.40.50.300">
    <property type="entry name" value="P-loop containing nucleotide triphosphate hydrolases"/>
    <property type="match status" value="2"/>
</dbReference>
<evidence type="ECO:0000259" key="11">
    <source>
        <dbReference type="PROSITE" id="PS50929"/>
    </source>
</evidence>
<proteinExistence type="predicted"/>
<dbReference type="GO" id="GO:0016887">
    <property type="term" value="F:ATP hydrolysis activity"/>
    <property type="evidence" value="ECO:0007669"/>
    <property type="project" value="InterPro"/>
</dbReference>
<reference evidence="13" key="1">
    <citation type="submission" date="2025-08" db="UniProtKB">
        <authorList>
            <consortium name="RefSeq"/>
        </authorList>
    </citation>
    <scope>IDENTIFICATION</scope>
    <source>
        <tissue evidence="13">Gonads</tissue>
    </source>
</reference>
<dbReference type="SUPFAM" id="SSF90123">
    <property type="entry name" value="ABC transporter transmembrane region"/>
    <property type="match status" value="2"/>
</dbReference>
<dbReference type="InterPro" id="IPR003593">
    <property type="entry name" value="AAA+_ATPase"/>
</dbReference>
<dbReference type="InterPro" id="IPR003439">
    <property type="entry name" value="ABC_transporter-like_ATP-bd"/>
</dbReference>
<feature type="domain" description="ABC transporter" evidence="10">
    <location>
        <begin position="1002"/>
        <end position="1228"/>
    </location>
</feature>
<dbReference type="AlphaFoldDB" id="A0A6J2XVV1"/>
<evidence type="ECO:0000313" key="13">
    <source>
        <dbReference type="RefSeq" id="XP_030754734.1"/>
    </source>
</evidence>
<keyword evidence="2" id="KW-0813">Transport</keyword>
<dbReference type="InterPro" id="IPR027417">
    <property type="entry name" value="P-loop_NTPase"/>
</dbReference>
<dbReference type="KEGG" id="soy:115881412"/>
<dbReference type="SUPFAM" id="SSF52540">
    <property type="entry name" value="P-loop containing nucleoside triphosphate hydrolases"/>
    <property type="match status" value="2"/>
</dbReference>